<dbReference type="PANTHER" id="PTHR44845:SF6">
    <property type="entry name" value="BETA-ALANINE-ACTIVATING ENZYME"/>
    <property type="match status" value="1"/>
</dbReference>
<dbReference type="OrthoDB" id="416786at2759"/>
<accession>A0A9Q0MYG5</accession>
<dbReference type="CDD" id="cd05930">
    <property type="entry name" value="A_NRPS"/>
    <property type="match status" value="1"/>
</dbReference>
<dbReference type="InterPro" id="IPR000873">
    <property type="entry name" value="AMP-dep_synth/lig_dom"/>
</dbReference>
<protein>
    <submittedName>
        <fullName evidence="5">Mycosubtilin synthase subunit C</fullName>
    </submittedName>
</protein>
<dbReference type="Gene3D" id="3.40.50.12780">
    <property type="entry name" value="N-terminal domain of ligase-like"/>
    <property type="match status" value="1"/>
</dbReference>
<dbReference type="Gene3D" id="3.40.630.30">
    <property type="match status" value="1"/>
</dbReference>
<dbReference type="Gene3D" id="3.30.300.30">
    <property type="match status" value="1"/>
</dbReference>
<comment type="caution">
    <text evidence="5">The sequence shown here is derived from an EMBL/GenBank/DDBJ whole genome shotgun (WGS) entry which is preliminary data.</text>
</comment>
<dbReference type="SUPFAM" id="SSF56801">
    <property type="entry name" value="Acetyl-CoA synthetase-like"/>
    <property type="match status" value="1"/>
</dbReference>
<feature type="domain" description="AMP-dependent synthetase/ligase" evidence="3">
    <location>
        <begin position="58"/>
        <end position="424"/>
    </location>
</feature>
<dbReference type="PROSITE" id="PS00455">
    <property type="entry name" value="AMP_BINDING"/>
    <property type="match status" value="1"/>
</dbReference>
<gene>
    <name evidence="5" type="primary">mycC</name>
    <name evidence="5" type="ORF">Bhyg_13002</name>
</gene>
<name>A0A9Q0MYG5_9DIPT</name>
<dbReference type="Pfam" id="PF00501">
    <property type="entry name" value="AMP-binding"/>
    <property type="match status" value="1"/>
</dbReference>
<dbReference type="Pfam" id="PF00550">
    <property type="entry name" value="PP-binding"/>
    <property type="match status" value="1"/>
</dbReference>
<evidence type="ECO:0000256" key="2">
    <source>
        <dbReference type="ARBA" id="ARBA00022553"/>
    </source>
</evidence>
<sequence>MLGISYTNRRLREHESRGTDKLEKRALKLSIVKGINRELKLRSIHKIFEENLNTNIKTQTALIYSDSVDGERITTYDNLNKNANRLAGRILQTINHLNCRPNQDGDFIIAVCMTPSDDLVTTLLAIWKAGACYLPIDPTFPHNRIEHIIGEARPVLLIYDRYDDCTVFSGTNFVSFKELSIQSSSCSEENINDKNTLTKQDGKGNAIVLYTSGSTGVPKGVRLPHSIILNRLQWQWKRFPYSQSEKIGIFKTALTFVDSISEIWGPLLNEMAILVIPKEVTKDPERLVEALERFKIERLVLVPTLLRAILMYLDLKNQPNLLFNLKIWVCSGEILSTVLAESFFDYFQEGTHVLCNFYGSTEIMGDVTYFVCESKAQMKCFDKVPIGFPVDNTVIYILNDDLVPVKAGDTGEMFVSGSNLANGYVNGRDAHRFIINALATDPKYDRLYRTGDFASMQKGGCIIYEGRTDSQIKIRGYRVDLSEIEKNVLSIDGVEKAIVLCYHAGEIDQALLSFVTLSQSAPLKQESQLENVLKTKLADYMIPQVIIIDTVPLLVNGKIDRQTLLKMYENTNNNDDAEIVIDYDFTGIPEYKMSMAQDLFHTVGEVIGRSTRTTISMKSNFYELGGNSLNSVFTVSQLRRKGYKIGITDFIKAKSLEDVLIRMNEEFVDEEFMKLSAAPLALHHKNQTIEIITSSFFEKADLEQWLKPNILFTDYGDIIEELWERIVEKDLSFVVKDEDNQIIGVALNFDARDEPELTVTSKLIIVFEFLEHVEGPIRDNQLPPGINKVLHSFMMGTSSHLTAQENIAVMRFMEDEVLKLATRKQFAGILTTNTNPLTQQLGSDIFNYQVMLDYQVNKYVYHDDKNKKNPNPICSFHTAQIRSIQVRRMEKNK</sequence>
<feature type="domain" description="Carrier" evidence="4">
    <location>
        <begin position="602"/>
        <end position="659"/>
    </location>
</feature>
<evidence type="ECO:0000313" key="6">
    <source>
        <dbReference type="Proteomes" id="UP001151699"/>
    </source>
</evidence>
<organism evidence="5 6">
    <name type="scientific">Pseudolycoriella hygida</name>
    <dbReference type="NCBI Taxonomy" id="35572"/>
    <lineage>
        <taxon>Eukaryota</taxon>
        <taxon>Metazoa</taxon>
        <taxon>Ecdysozoa</taxon>
        <taxon>Arthropoda</taxon>
        <taxon>Hexapoda</taxon>
        <taxon>Insecta</taxon>
        <taxon>Pterygota</taxon>
        <taxon>Neoptera</taxon>
        <taxon>Endopterygota</taxon>
        <taxon>Diptera</taxon>
        <taxon>Nematocera</taxon>
        <taxon>Sciaroidea</taxon>
        <taxon>Sciaridae</taxon>
        <taxon>Pseudolycoriella</taxon>
    </lineage>
</organism>
<keyword evidence="1" id="KW-0596">Phosphopantetheine</keyword>
<dbReference type="AlphaFoldDB" id="A0A9Q0MYG5"/>
<dbReference type="InterPro" id="IPR036736">
    <property type="entry name" value="ACP-like_sf"/>
</dbReference>
<reference evidence="5" key="1">
    <citation type="submission" date="2022-07" db="EMBL/GenBank/DDBJ databases">
        <authorList>
            <person name="Trinca V."/>
            <person name="Uliana J.V.C."/>
            <person name="Torres T.T."/>
            <person name="Ward R.J."/>
            <person name="Monesi N."/>
        </authorList>
    </citation>
    <scope>NUCLEOTIDE SEQUENCE</scope>
    <source>
        <strain evidence="5">HSMRA1968</strain>
        <tissue evidence="5">Whole embryos</tissue>
    </source>
</reference>
<evidence type="ECO:0000256" key="1">
    <source>
        <dbReference type="ARBA" id="ARBA00022450"/>
    </source>
</evidence>
<dbReference type="PANTHER" id="PTHR44845">
    <property type="entry name" value="CARRIER DOMAIN-CONTAINING PROTEIN"/>
    <property type="match status" value="1"/>
</dbReference>
<evidence type="ECO:0000313" key="5">
    <source>
        <dbReference type="EMBL" id="KAJ6640252.1"/>
    </source>
</evidence>
<dbReference type="Gene3D" id="1.10.1200.10">
    <property type="entry name" value="ACP-like"/>
    <property type="match status" value="1"/>
</dbReference>
<keyword evidence="6" id="KW-1185">Reference proteome</keyword>
<dbReference type="SUPFAM" id="SSF47336">
    <property type="entry name" value="ACP-like"/>
    <property type="match status" value="1"/>
</dbReference>
<dbReference type="InterPro" id="IPR045851">
    <property type="entry name" value="AMP-bd_C_sf"/>
</dbReference>
<dbReference type="InterPro" id="IPR042099">
    <property type="entry name" value="ANL_N_sf"/>
</dbReference>
<dbReference type="FunFam" id="3.30.300.30:FF:000030">
    <property type="entry name" value="Mutant e4 ebony"/>
    <property type="match status" value="1"/>
</dbReference>
<keyword evidence="2" id="KW-0597">Phosphoprotein</keyword>
<evidence type="ECO:0000259" key="4">
    <source>
        <dbReference type="Pfam" id="PF00550"/>
    </source>
</evidence>
<dbReference type="FunFam" id="3.40.50.12780:FF:000038">
    <property type="entry name" value="Ebony protein"/>
    <property type="match status" value="1"/>
</dbReference>
<evidence type="ECO:0000259" key="3">
    <source>
        <dbReference type="Pfam" id="PF00501"/>
    </source>
</evidence>
<dbReference type="InterPro" id="IPR009081">
    <property type="entry name" value="PP-bd_ACP"/>
</dbReference>
<dbReference type="InterPro" id="IPR020845">
    <property type="entry name" value="AMP-binding_CS"/>
</dbReference>
<dbReference type="Proteomes" id="UP001151699">
    <property type="component" value="Chromosome X"/>
</dbReference>
<dbReference type="EMBL" id="WJQU01000003">
    <property type="protein sequence ID" value="KAJ6640252.1"/>
    <property type="molecule type" value="Genomic_DNA"/>
</dbReference>
<proteinExistence type="predicted"/>